<organism evidence="1 2">
    <name type="scientific">Racocetra persica</name>
    <dbReference type="NCBI Taxonomy" id="160502"/>
    <lineage>
        <taxon>Eukaryota</taxon>
        <taxon>Fungi</taxon>
        <taxon>Fungi incertae sedis</taxon>
        <taxon>Mucoromycota</taxon>
        <taxon>Glomeromycotina</taxon>
        <taxon>Glomeromycetes</taxon>
        <taxon>Diversisporales</taxon>
        <taxon>Gigasporaceae</taxon>
        <taxon>Racocetra</taxon>
    </lineage>
</organism>
<comment type="caution">
    <text evidence="1">The sequence shown here is derived from an EMBL/GenBank/DDBJ whole genome shotgun (WGS) entry which is preliminary data.</text>
</comment>
<evidence type="ECO:0000313" key="1">
    <source>
        <dbReference type="EMBL" id="CAG8566287.1"/>
    </source>
</evidence>
<accession>A0ACA9M4E0</accession>
<keyword evidence="2" id="KW-1185">Reference proteome</keyword>
<sequence length="74" mass="8588">MTTLFRIINNELHDCIDFDKVIEINGGSSEVIYKSECKCCKVMKALKCQRDNTQNQIFNSEGHPNIITFYRVTK</sequence>
<proteinExistence type="predicted"/>
<reference evidence="1" key="1">
    <citation type="submission" date="2021-06" db="EMBL/GenBank/DDBJ databases">
        <authorList>
            <person name="Kallberg Y."/>
            <person name="Tangrot J."/>
            <person name="Rosling A."/>
        </authorList>
    </citation>
    <scope>NUCLEOTIDE SEQUENCE</scope>
    <source>
        <strain evidence="1">MA461A</strain>
    </source>
</reference>
<dbReference type="Proteomes" id="UP000789920">
    <property type="component" value="Unassembled WGS sequence"/>
</dbReference>
<evidence type="ECO:0000313" key="2">
    <source>
        <dbReference type="Proteomes" id="UP000789920"/>
    </source>
</evidence>
<dbReference type="EMBL" id="CAJVQC010006384">
    <property type="protein sequence ID" value="CAG8566287.1"/>
    <property type="molecule type" value="Genomic_DNA"/>
</dbReference>
<feature type="non-terminal residue" evidence="1">
    <location>
        <position position="74"/>
    </location>
</feature>
<name>A0ACA9M4E0_9GLOM</name>
<protein>
    <submittedName>
        <fullName evidence="1">34960_t:CDS:1</fullName>
    </submittedName>
</protein>
<gene>
    <name evidence="1" type="ORF">RPERSI_LOCUS4568</name>
</gene>